<sequence length="84" mass="9658">MGGSDPHYQVFVELKGVRNLTEEQRYKLDICLQQDSAVYRSFRIKGSIGPMRVQLVAGRFSGIHSPCSRKEKEYRKENNRPPSS</sequence>
<gene>
    <name evidence="2" type="ORF">FQA47_012938</name>
</gene>
<proteinExistence type="predicted"/>
<evidence type="ECO:0000259" key="1">
    <source>
        <dbReference type="Pfam" id="PF23572"/>
    </source>
</evidence>
<feature type="domain" description="GH3 C-terminal" evidence="1">
    <location>
        <begin position="4"/>
        <end position="60"/>
    </location>
</feature>
<evidence type="ECO:0000313" key="3">
    <source>
        <dbReference type="Proteomes" id="UP000646548"/>
    </source>
</evidence>
<reference evidence="2" key="1">
    <citation type="journal article" name="BMC Genomics">
        <title>Long-read sequencing and de novo genome assembly of marine medaka (Oryzias melastigma).</title>
        <authorList>
            <person name="Liang P."/>
            <person name="Saqib H.S.A."/>
            <person name="Ni X."/>
            <person name="Shen Y."/>
        </authorList>
    </citation>
    <scope>NUCLEOTIDE SEQUENCE</scope>
    <source>
        <strain evidence="2">Bigg-433</strain>
    </source>
</reference>
<dbReference type="Pfam" id="PF23572">
    <property type="entry name" value="GH3_C"/>
    <property type="match status" value="1"/>
</dbReference>
<accession>A0A834FEI2</accession>
<name>A0A834FEI2_ORYME</name>
<evidence type="ECO:0000313" key="2">
    <source>
        <dbReference type="EMBL" id="KAF6728417.1"/>
    </source>
</evidence>
<dbReference type="EMBL" id="WKFB01000284">
    <property type="protein sequence ID" value="KAF6728417.1"/>
    <property type="molecule type" value="Genomic_DNA"/>
</dbReference>
<comment type="caution">
    <text evidence="2">The sequence shown here is derived from an EMBL/GenBank/DDBJ whole genome shotgun (WGS) entry which is preliminary data.</text>
</comment>
<organism evidence="2 3">
    <name type="scientific">Oryzias melastigma</name>
    <name type="common">Marine medaka</name>
    <dbReference type="NCBI Taxonomy" id="30732"/>
    <lineage>
        <taxon>Eukaryota</taxon>
        <taxon>Metazoa</taxon>
        <taxon>Chordata</taxon>
        <taxon>Craniata</taxon>
        <taxon>Vertebrata</taxon>
        <taxon>Euteleostomi</taxon>
        <taxon>Actinopterygii</taxon>
        <taxon>Neopterygii</taxon>
        <taxon>Teleostei</taxon>
        <taxon>Neoteleostei</taxon>
        <taxon>Acanthomorphata</taxon>
        <taxon>Ovalentaria</taxon>
        <taxon>Atherinomorphae</taxon>
        <taxon>Beloniformes</taxon>
        <taxon>Adrianichthyidae</taxon>
        <taxon>Oryziinae</taxon>
        <taxon>Oryzias</taxon>
    </lineage>
</organism>
<dbReference type="InterPro" id="IPR055378">
    <property type="entry name" value="GH3_C"/>
</dbReference>
<dbReference type="AlphaFoldDB" id="A0A834FEI2"/>
<protein>
    <submittedName>
        <fullName evidence="2">GH3 domain-containing protein</fullName>
    </submittedName>
</protein>
<dbReference type="Proteomes" id="UP000646548">
    <property type="component" value="Unassembled WGS sequence"/>
</dbReference>